<proteinExistence type="predicted"/>
<dbReference type="InterPro" id="IPR041698">
    <property type="entry name" value="Methyltransf_25"/>
</dbReference>
<gene>
    <name evidence="4" type="ORF">H6G24_05870</name>
</gene>
<name>A0ABR8A5C2_9CYAN</name>
<dbReference type="GO" id="GO:0032259">
    <property type="term" value="P:methylation"/>
    <property type="evidence" value="ECO:0007669"/>
    <property type="project" value="UniProtKB-KW"/>
</dbReference>
<dbReference type="PANTHER" id="PTHR43861">
    <property type="entry name" value="TRANS-ACONITATE 2-METHYLTRANSFERASE-RELATED"/>
    <property type="match status" value="1"/>
</dbReference>
<dbReference type="GO" id="GO:0008168">
    <property type="term" value="F:methyltransferase activity"/>
    <property type="evidence" value="ECO:0007669"/>
    <property type="project" value="UniProtKB-KW"/>
</dbReference>
<keyword evidence="5" id="KW-1185">Reference proteome</keyword>
<keyword evidence="2" id="KW-0808">Transferase</keyword>
<evidence type="ECO:0000313" key="5">
    <source>
        <dbReference type="Proteomes" id="UP000658514"/>
    </source>
</evidence>
<keyword evidence="1 4" id="KW-0489">Methyltransferase</keyword>
<dbReference type="CDD" id="cd02440">
    <property type="entry name" value="AdoMet_MTases"/>
    <property type="match status" value="1"/>
</dbReference>
<evidence type="ECO:0000313" key="4">
    <source>
        <dbReference type="EMBL" id="MBD2195024.1"/>
    </source>
</evidence>
<evidence type="ECO:0000259" key="3">
    <source>
        <dbReference type="Pfam" id="PF13649"/>
    </source>
</evidence>
<reference evidence="4 5" key="1">
    <citation type="journal article" date="2020" name="ISME J.">
        <title>Comparative genomics reveals insights into cyanobacterial evolution and habitat adaptation.</title>
        <authorList>
            <person name="Chen M.Y."/>
            <person name="Teng W.K."/>
            <person name="Zhao L."/>
            <person name="Hu C.X."/>
            <person name="Zhou Y.K."/>
            <person name="Han B.P."/>
            <person name="Song L.R."/>
            <person name="Shu W.S."/>
        </authorList>
    </citation>
    <scope>NUCLEOTIDE SEQUENCE [LARGE SCALE GENOMIC DNA]</scope>
    <source>
        <strain evidence="4 5">FACHB-288</strain>
    </source>
</reference>
<protein>
    <submittedName>
        <fullName evidence="4">Class I SAM-dependent methyltransferase</fullName>
    </submittedName>
</protein>
<evidence type="ECO:0000256" key="2">
    <source>
        <dbReference type="ARBA" id="ARBA00022679"/>
    </source>
</evidence>
<sequence length="254" mass="29073">MVNNTNSTVNLYNQTASEWVRKHPLSLSDFTARPFILEMCEPIHQLRVLDLGCGEGYCTRELHRRGAAQVYGIDVSQGMIEAAQAQELANPLGIKYAVGCATNLQQFGDGEIDLVVAVFLFNYLTIAQTQECMKEISRVLHPEGRFIFSVPHPCFPYMREPGYPFYFQVEDKGYFSQRDRLFPGQIWKRDGSWLNVQLIHKTLEDYFNCLKIANFNTMPIFKELRVTSEHVALDEAFFSPLVDLPLHLAIQVSK</sequence>
<dbReference type="InterPro" id="IPR029063">
    <property type="entry name" value="SAM-dependent_MTases_sf"/>
</dbReference>
<comment type="caution">
    <text evidence="4">The sequence shown here is derived from an EMBL/GenBank/DDBJ whole genome shotgun (WGS) entry which is preliminary data.</text>
</comment>
<feature type="domain" description="Methyltransferase" evidence="3">
    <location>
        <begin position="48"/>
        <end position="144"/>
    </location>
</feature>
<dbReference type="Pfam" id="PF13649">
    <property type="entry name" value="Methyltransf_25"/>
    <property type="match status" value="1"/>
</dbReference>
<evidence type="ECO:0000256" key="1">
    <source>
        <dbReference type="ARBA" id="ARBA00022603"/>
    </source>
</evidence>
<dbReference type="PANTHER" id="PTHR43861:SF1">
    <property type="entry name" value="TRANS-ACONITATE 2-METHYLTRANSFERASE"/>
    <property type="match status" value="1"/>
</dbReference>
<dbReference type="Gene3D" id="3.40.50.150">
    <property type="entry name" value="Vaccinia Virus protein VP39"/>
    <property type="match status" value="1"/>
</dbReference>
<accession>A0ABR8A5C2</accession>
<dbReference type="SUPFAM" id="SSF53335">
    <property type="entry name" value="S-adenosyl-L-methionine-dependent methyltransferases"/>
    <property type="match status" value="1"/>
</dbReference>
<dbReference type="EMBL" id="JACJQH010000007">
    <property type="protein sequence ID" value="MBD2195024.1"/>
    <property type="molecule type" value="Genomic_DNA"/>
</dbReference>
<organism evidence="4 5">
    <name type="scientific">Calothrix parietina FACHB-288</name>
    <dbReference type="NCBI Taxonomy" id="2692896"/>
    <lineage>
        <taxon>Bacteria</taxon>
        <taxon>Bacillati</taxon>
        <taxon>Cyanobacteriota</taxon>
        <taxon>Cyanophyceae</taxon>
        <taxon>Nostocales</taxon>
        <taxon>Calotrichaceae</taxon>
        <taxon>Calothrix</taxon>
    </lineage>
</organism>
<dbReference type="Proteomes" id="UP000658514">
    <property type="component" value="Unassembled WGS sequence"/>
</dbReference>